<dbReference type="InterPro" id="IPR029066">
    <property type="entry name" value="PLP-binding_barrel"/>
</dbReference>
<dbReference type="Gene3D" id="3.20.20.10">
    <property type="entry name" value="Alanine racemase"/>
    <property type="match status" value="1"/>
</dbReference>
<dbReference type="InterPro" id="IPR001608">
    <property type="entry name" value="Ala_racemase_N"/>
</dbReference>
<name>A0A6J6FGC4_9ZZZZ</name>
<evidence type="ECO:0000259" key="2">
    <source>
        <dbReference type="Pfam" id="PF01168"/>
    </source>
</evidence>
<dbReference type="HAMAP" id="MF_02087">
    <property type="entry name" value="PLP_homeostasis"/>
    <property type="match status" value="1"/>
</dbReference>
<keyword evidence="1" id="KW-0663">Pyridoxal phosphate</keyword>
<dbReference type="Pfam" id="PF01168">
    <property type="entry name" value="Ala_racemase_N"/>
    <property type="match status" value="1"/>
</dbReference>
<dbReference type="SUPFAM" id="SSF51419">
    <property type="entry name" value="PLP-binding barrel"/>
    <property type="match status" value="1"/>
</dbReference>
<organism evidence="3">
    <name type="scientific">freshwater metagenome</name>
    <dbReference type="NCBI Taxonomy" id="449393"/>
    <lineage>
        <taxon>unclassified sequences</taxon>
        <taxon>metagenomes</taxon>
        <taxon>ecological metagenomes</taxon>
    </lineage>
</organism>
<dbReference type="GO" id="GO:0030170">
    <property type="term" value="F:pyridoxal phosphate binding"/>
    <property type="evidence" value="ECO:0007669"/>
    <property type="project" value="InterPro"/>
</dbReference>
<dbReference type="PANTHER" id="PTHR10146:SF14">
    <property type="entry name" value="PYRIDOXAL PHOSPHATE HOMEOSTASIS PROTEIN"/>
    <property type="match status" value="1"/>
</dbReference>
<evidence type="ECO:0000256" key="1">
    <source>
        <dbReference type="ARBA" id="ARBA00022898"/>
    </source>
</evidence>
<proteinExistence type="inferred from homology"/>
<dbReference type="NCBIfam" id="TIGR00044">
    <property type="entry name" value="YggS family pyridoxal phosphate-dependent enzyme"/>
    <property type="match status" value="1"/>
</dbReference>
<feature type="domain" description="Alanine racemase N-terminal" evidence="2">
    <location>
        <begin position="20"/>
        <end position="213"/>
    </location>
</feature>
<gene>
    <name evidence="3" type="ORF">UFOPK1807_00008</name>
</gene>
<reference evidence="3" key="1">
    <citation type="submission" date="2020-05" db="EMBL/GenBank/DDBJ databases">
        <authorList>
            <person name="Chiriac C."/>
            <person name="Salcher M."/>
            <person name="Ghai R."/>
            <person name="Kavagutti S V."/>
        </authorList>
    </citation>
    <scope>NUCLEOTIDE SEQUENCE</scope>
</reference>
<protein>
    <submittedName>
        <fullName evidence="3">Unannotated protein</fullName>
    </submittedName>
</protein>
<dbReference type="PANTHER" id="PTHR10146">
    <property type="entry name" value="PROLINE SYNTHETASE CO-TRANSCRIBED BACTERIAL HOMOLOG PROTEIN"/>
    <property type="match status" value="1"/>
</dbReference>
<accession>A0A6J6FGC4</accession>
<dbReference type="PIRSF" id="PIRSF004848">
    <property type="entry name" value="YBL036c_PLPDEIII"/>
    <property type="match status" value="1"/>
</dbReference>
<dbReference type="AlphaFoldDB" id="A0A6J6FGC4"/>
<sequence>MSTRQEEVSAALVSVQEEIASYSPTLIVVTKTYPVSDVEILASLGVRDFGENRNEEGIDKSPAVSARWHYQGEIQGKKIRSILSWAHCLHSLDSLDHAQKISRTLSEDGRAIDLFLQLSLDGDPARGGVPESGLLEMAEAISALSGINLLGIMCVPPVTMEPSTAFFKIAQVHQGFKERFPQSPSLSAGMSQDYMLALEHGATHIRVGSKILGKRTYP</sequence>
<evidence type="ECO:0000313" key="3">
    <source>
        <dbReference type="EMBL" id="CAB4586749.1"/>
    </source>
</evidence>
<dbReference type="EMBL" id="CAEZUI010000001">
    <property type="protein sequence ID" value="CAB4586749.1"/>
    <property type="molecule type" value="Genomic_DNA"/>
</dbReference>
<dbReference type="InterPro" id="IPR011078">
    <property type="entry name" value="PyrdxlP_homeostasis"/>
</dbReference>